<dbReference type="PANTHER" id="PTHR45688:SF13">
    <property type="entry name" value="ALANINE--GLYOXYLATE AMINOTRANSFERASE 2-LIKE"/>
    <property type="match status" value="1"/>
</dbReference>
<dbReference type="AlphaFoldDB" id="A0A848ICA8"/>
<protein>
    <submittedName>
        <fullName evidence="5">Aminotransferase class III-fold pyridoxal phosphate-dependent enzyme</fullName>
    </submittedName>
</protein>
<reference evidence="5 6" key="1">
    <citation type="submission" date="2020-04" db="EMBL/GenBank/DDBJ databases">
        <title>Paraburkholderia sp. RP-4-7 isolated from soil.</title>
        <authorList>
            <person name="Dahal R.H."/>
        </authorList>
    </citation>
    <scope>NUCLEOTIDE SEQUENCE [LARGE SCALE GENOMIC DNA]</scope>
    <source>
        <strain evidence="5 6">RP-4-7</strain>
    </source>
</reference>
<dbReference type="InterPro" id="IPR015421">
    <property type="entry name" value="PyrdxlP-dep_Trfase_major"/>
</dbReference>
<comment type="caution">
    <text evidence="5">The sequence shown here is derived from an EMBL/GenBank/DDBJ whole genome shotgun (WGS) entry which is preliminary data.</text>
</comment>
<dbReference type="InterPro" id="IPR015424">
    <property type="entry name" value="PyrdxlP-dep_Trfase"/>
</dbReference>
<organism evidence="5 6">
    <name type="scientific">Paraburkholderia polaris</name>
    <dbReference type="NCBI Taxonomy" id="2728848"/>
    <lineage>
        <taxon>Bacteria</taxon>
        <taxon>Pseudomonadati</taxon>
        <taxon>Pseudomonadota</taxon>
        <taxon>Betaproteobacteria</taxon>
        <taxon>Burkholderiales</taxon>
        <taxon>Burkholderiaceae</taxon>
        <taxon>Paraburkholderia</taxon>
    </lineage>
</organism>
<dbReference type="Gene3D" id="3.90.1150.10">
    <property type="entry name" value="Aspartate Aminotransferase, domain 1"/>
    <property type="match status" value="1"/>
</dbReference>
<comment type="cofactor">
    <cofactor evidence="1">
        <name>pyridoxal 5'-phosphate</name>
        <dbReference type="ChEBI" id="CHEBI:597326"/>
    </cofactor>
</comment>
<keyword evidence="6" id="KW-1185">Reference proteome</keyword>
<dbReference type="Pfam" id="PF00202">
    <property type="entry name" value="Aminotran_3"/>
    <property type="match status" value="1"/>
</dbReference>
<evidence type="ECO:0000256" key="1">
    <source>
        <dbReference type="ARBA" id="ARBA00001933"/>
    </source>
</evidence>
<dbReference type="InterPro" id="IPR049704">
    <property type="entry name" value="Aminotrans_3_PPA_site"/>
</dbReference>
<evidence type="ECO:0000313" key="6">
    <source>
        <dbReference type="Proteomes" id="UP000544134"/>
    </source>
</evidence>
<dbReference type="InterPro" id="IPR015422">
    <property type="entry name" value="PyrdxlP-dep_Trfase_small"/>
</dbReference>
<accession>A0A848ICA8</accession>
<dbReference type="Pfam" id="PF01636">
    <property type="entry name" value="APH"/>
    <property type="match status" value="1"/>
</dbReference>
<dbReference type="CDD" id="cd00610">
    <property type="entry name" value="OAT_like"/>
    <property type="match status" value="1"/>
</dbReference>
<dbReference type="EMBL" id="JABBGJ010000004">
    <property type="protein sequence ID" value="NML97183.1"/>
    <property type="molecule type" value="Genomic_DNA"/>
</dbReference>
<dbReference type="InterPro" id="IPR002575">
    <property type="entry name" value="Aminoglycoside_PTrfase"/>
</dbReference>
<dbReference type="Gene3D" id="3.40.640.10">
    <property type="entry name" value="Type I PLP-dependent aspartate aminotransferase-like (Major domain)"/>
    <property type="match status" value="1"/>
</dbReference>
<proteinExistence type="inferred from homology"/>
<keyword evidence="5" id="KW-0808">Transferase</keyword>
<evidence type="ECO:0000313" key="5">
    <source>
        <dbReference type="EMBL" id="NML97183.1"/>
    </source>
</evidence>
<comment type="similarity">
    <text evidence="2">Belongs to the class-III pyridoxal-phosphate-dependent aminotransferase family.</text>
</comment>
<dbReference type="PANTHER" id="PTHR45688">
    <property type="match status" value="1"/>
</dbReference>
<dbReference type="GO" id="GO:0008483">
    <property type="term" value="F:transaminase activity"/>
    <property type="evidence" value="ECO:0007669"/>
    <property type="project" value="UniProtKB-KW"/>
</dbReference>
<keyword evidence="3" id="KW-0663">Pyridoxal phosphate</keyword>
<dbReference type="InterPro" id="IPR011009">
    <property type="entry name" value="Kinase-like_dom_sf"/>
</dbReference>
<feature type="domain" description="Aminoglycoside phosphotransferase" evidence="4">
    <location>
        <begin position="60"/>
        <end position="277"/>
    </location>
</feature>
<evidence type="ECO:0000256" key="2">
    <source>
        <dbReference type="ARBA" id="ARBA00008954"/>
    </source>
</evidence>
<dbReference type="Proteomes" id="UP000544134">
    <property type="component" value="Unassembled WGS sequence"/>
</dbReference>
<dbReference type="SUPFAM" id="SSF53383">
    <property type="entry name" value="PLP-dependent transferases"/>
    <property type="match status" value="1"/>
</dbReference>
<dbReference type="GO" id="GO:0030170">
    <property type="term" value="F:pyridoxal phosphate binding"/>
    <property type="evidence" value="ECO:0007669"/>
    <property type="project" value="InterPro"/>
</dbReference>
<dbReference type="PROSITE" id="PS00600">
    <property type="entry name" value="AA_TRANSFER_CLASS_3"/>
    <property type="match status" value="1"/>
</dbReference>
<gene>
    <name evidence="5" type="ORF">HHL24_04325</name>
</gene>
<keyword evidence="5" id="KW-0032">Aminotransferase</keyword>
<name>A0A848ICA8_9BURK</name>
<dbReference type="InterPro" id="IPR005814">
    <property type="entry name" value="Aminotrans_3"/>
</dbReference>
<evidence type="ECO:0000259" key="4">
    <source>
        <dbReference type="Pfam" id="PF01636"/>
    </source>
</evidence>
<dbReference type="SUPFAM" id="SSF56112">
    <property type="entry name" value="Protein kinase-like (PK-like)"/>
    <property type="match status" value="1"/>
</dbReference>
<evidence type="ECO:0000256" key="3">
    <source>
        <dbReference type="ARBA" id="ARBA00022898"/>
    </source>
</evidence>
<dbReference type="Gene3D" id="3.90.1200.10">
    <property type="match status" value="1"/>
</dbReference>
<sequence length="845" mass="92515">MSAPITFSDVSTTPSSALDALLASSLSVRFPRLDTVDAIEITRRVYGIDGTATRFSTEKDDTFRIDAGDGSRYVLKISNPGETAEELDLQVAAMRHVAVVAPGLPVPRVLRGIDGQFVLPLGSSTHPHRTARLYSYLEGVPLDALHPSARNRYEIGEVLAQLRLAMAGFRHPHEHRVLAWDVKHLLSLTGLQAHIADPLHRSLIEQAFARFAAIEPALRCCPTQVVHNDFNRSNIVANPGGANFVSGIIDFGDTVHTAVAIDVATALMNQFPLDFDADGPHDLFVEARDLLRGYLAHAQLSDDELLLIPHLAMARVAARALLTSWRAKLFPENEAYILRFTRPGWEHLRWFMQRDHDTVSNALLEFVRRPTHPASRDPSMNAAPTSQPPVLNEAVDISKPDDSLRGDMPNGFNPSAISHLDAATQQHVARRVRLLSPSYRLFYAEPVKIVRGEKVYLYDDKGNDYLDAYNNVVCVGHANPRIVDAVTRQLSTLCTHTRYMQEPILDYAEDLLSTFSTSIREGQMMFTCTGSEANDLAMRIAMHYTGNTGVIVTSEAYHGNSHLTSSFSPSLGRRALLGPYVRTVPAPDSYRMTPSEIGQRMAEQVALQIEDIRRHGGGLAAFIADSFFSSDGVFAHPTDVLAPVAEVVRRAGGLFIADEVQSGFGRSGTHMWGHERHGVVPDIVTLGKPMGNGYPVAGLVVRPDVVASFGQDMRYFNTFGGNSVAVAAAQATLDVLRDEHVLDNAQRVGSIMLEGLNGLAKKYECIGDVRGTGLYFGVEMVHDRAKKDTDIATALKVVNGLRQRRVLISATGPDASVLKIRPPLVFAAKDADRLLTELDTVLAAL</sequence>